<evidence type="ECO:0000313" key="8">
    <source>
        <dbReference type="EMBL" id="ASJ73779.1"/>
    </source>
</evidence>
<dbReference type="AlphaFoldDB" id="A0A2Z2NRB9"/>
<sequence>MPCILCVSRRCRHRHTLWLLAIVFLGLSACSKSDEWERFSVLASQPTRLYGTQREIVLETEPVRALQALDPQLGNTPKVVLGNQLFHDKRLSGDETVSCATCHDIQAGGDDGLVFSVGIKGQTGTINSPTVLNSGYSYRQFWDGRAGSLTHQALAPVVNPVEMGASWSDIIAKLSSDDALLALFEEAFGTRELEPTLLAEAIAAFERTLITPSPFDLYLNGQKQAISEQAIAGYGLFKEYGCVACHQGVNLGGNVMQYFGAFHIIDNVDDDKIEKTGKTRQEIPIYKVPTLRNVALTSPYFHTGSVSRLSDAVKIMGAAQLGRILSNEDVELLVAFLESLSGKLPAHVLATSQITSAE</sequence>
<accession>A0A2Z2NRB9</accession>
<evidence type="ECO:0000256" key="1">
    <source>
        <dbReference type="ARBA" id="ARBA00004196"/>
    </source>
</evidence>
<dbReference type="GO" id="GO:0009055">
    <property type="term" value="F:electron transfer activity"/>
    <property type="evidence" value="ECO:0007669"/>
    <property type="project" value="InterPro"/>
</dbReference>
<dbReference type="EMBL" id="CP018632">
    <property type="protein sequence ID" value="ASJ73779.1"/>
    <property type="molecule type" value="Genomic_DNA"/>
</dbReference>
<comment type="subcellular location">
    <subcellularLocation>
        <location evidence="1">Cell envelope</location>
    </subcellularLocation>
</comment>
<feature type="domain" description="Cytochrome c" evidence="7">
    <location>
        <begin position="228"/>
        <end position="341"/>
    </location>
</feature>
<dbReference type="SUPFAM" id="SSF46626">
    <property type="entry name" value="Cytochrome c"/>
    <property type="match status" value="2"/>
</dbReference>
<evidence type="ECO:0000256" key="5">
    <source>
        <dbReference type="ARBA" id="ARBA00023004"/>
    </source>
</evidence>
<keyword evidence="8" id="KW-0575">Peroxidase</keyword>
<evidence type="ECO:0000313" key="9">
    <source>
        <dbReference type="Proteomes" id="UP000250079"/>
    </source>
</evidence>
<dbReference type="InterPro" id="IPR036909">
    <property type="entry name" value="Cyt_c-like_dom_sf"/>
</dbReference>
<keyword evidence="5 6" id="KW-0408">Iron</keyword>
<proteinExistence type="predicted"/>
<dbReference type="Pfam" id="PF00034">
    <property type="entry name" value="Cytochrom_C"/>
    <property type="match status" value="1"/>
</dbReference>
<dbReference type="InterPro" id="IPR009056">
    <property type="entry name" value="Cyt_c-like_dom"/>
</dbReference>
<protein>
    <submittedName>
        <fullName evidence="8">Cytochrome c551 peroxidase</fullName>
        <ecNumber evidence="8">1.11.1.5</ecNumber>
    </submittedName>
</protein>
<evidence type="ECO:0000256" key="6">
    <source>
        <dbReference type="PROSITE-ProRule" id="PRU00433"/>
    </source>
</evidence>
<dbReference type="GO" id="GO:0030313">
    <property type="term" value="C:cell envelope"/>
    <property type="evidence" value="ECO:0007669"/>
    <property type="project" value="UniProtKB-SubCell"/>
</dbReference>
<dbReference type="KEGG" id="gai:IMCC3135_18500"/>
<dbReference type="PROSITE" id="PS51007">
    <property type="entry name" value="CYTC"/>
    <property type="match status" value="1"/>
</dbReference>
<gene>
    <name evidence="8" type="primary">ccp</name>
    <name evidence="8" type="ORF">IMCC3135_18500</name>
</gene>
<evidence type="ECO:0000256" key="3">
    <source>
        <dbReference type="ARBA" id="ARBA00022723"/>
    </source>
</evidence>
<name>A0A2Z2NRB9_9GAMM</name>
<keyword evidence="9" id="KW-1185">Reference proteome</keyword>
<keyword evidence="2 6" id="KW-0349">Heme</keyword>
<dbReference type="Proteomes" id="UP000250079">
    <property type="component" value="Chromosome"/>
</dbReference>
<dbReference type="Pfam" id="PF03150">
    <property type="entry name" value="CCP_MauG"/>
    <property type="match status" value="1"/>
</dbReference>
<dbReference type="PANTHER" id="PTHR30600">
    <property type="entry name" value="CYTOCHROME C PEROXIDASE-RELATED"/>
    <property type="match status" value="1"/>
</dbReference>
<dbReference type="GO" id="GO:0004130">
    <property type="term" value="F:cytochrome-c peroxidase activity"/>
    <property type="evidence" value="ECO:0007669"/>
    <property type="project" value="UniProtKB-EC"/>
</dbReference>
<reference evidence="8 9" key="1">
    <citation type="submission" date="2016-12" db="EMBL/GenBank/DDBJ databases">
        <authorList>
            <person name="Song W.-J."/>
            <person name="Kurnit D.M."/>
        </authorList>
    </citation>
    <scope>NUCLEOTIDE SEQUENCE [LARGE SCALE GENOMIC DNA]</scope>
    <source>
        <strain evidence="8 9">IMCC3135</strain>
    </source>
</reference>
<dbReference type="RefSeq" id="WP_088918914.1">
    <property type="nucleotide sequence ID" value="NZ_CP018632.1"/>
</dbReference>
<dbReference type="PANTHER" id="PTHR30600:SF7">
    <property type="entry name" value="CYTOCHROME C PEROXIDASE-RELATED"/>
    <property type="match status" value="1"/>
</dbReference>
<keyword evidence="3 6" id="KW-0479">Metal-binding</keyword>
<dbReference type="InterPro" id="IPR051395">
    <property type="entry name" value="Cytochrome_c_Peroxidase/MauG"/>
</dbReference>
<evidence type="ECO:0000259" key="7">
    <source>
        <dbReference type="PROSITE" id="PS51007"/>
    </source>
</evidence>
<dbReference type="EC" id="1.11.1.5" evidence="8"/>
<evidence type="ECO:0000256" key="2">
    <source>
        <dbReference type="ARBA" id="ARBA00022617"/>
    </source>
</evidence>
<dbReference type="Gene3D" id="1.10.760.10">
    <property type="entry name" value="Cytochrome c-like domain"/>
    <property type="match status" value="2"/>
</dbReference>
<keyword evidence="4 8" id="KW-0560">Oxidoreductase</keyword>
<dbReference type="GO" id="GO:0020037">
    <property type="term" value="F:heme binding"/>
    <property type="evidence" value="ECO:0007669"/>
    <property type="project" value="InterPro"/>
</dbReference>
<dbReference type="OrthoDB" id="9805202at2"/>
<organism evidence="8 9">
    <name type="scientific">Granulosicoccus antarcticus IMCC3135</name>
    <dbReference type="NCBI Taxonomy" id="1192854"/>
    <lineage>
        <taxon>Bacteria</taxon>
        <taxon>Pseudomonadati</taxon>
        <taxon>Pseudomonadota</taxon>
        <taxon>Gammaproteobacteria</taxon>
        <taxon>Chromatiales</taxon>
        <taxon>Granulosicoccaceae</taxon>
        <taxon>Granulosicoccus</taxon>
    </lineage>
</organism>
<dbReference type="GO" id="GO:0046872">
    <property type="term" value="F:metal ion binding"/>
    <property type="evidence" value="ECO:0007669"/>
    <property type="project" value="UniProtKB-KW"/>
</dbReference>
<dbReference type="InterPro" id="IPR004852">
    <property type="entry name" value="Di-haem_cyt_c_peroxidsae"/>
</dbReference>
<evidence type="ECO:0000256" key="4">
    <source>
        <dbReference type="ARBA" id="ARBA00023002"/>
    </source>
</evidence>